<dbReference type="Proteomes" id="UP000001417">
    <property type="component" value="Chromosome"/>
</dbReference>
<sequence>MQMNVDILKIFVTVVEQKHFSRAAELLNLSQPGVSMHIRNLENEFGTTLIQRSPKHVQVTEAGNILYIHAKQMLSLYEDAKQEINELHNVVTGTLRIGASFTIGEYLLPKILANYANENPRVEVHTFISNTEEVLQSLRSNQIDIGLVEGQVVYADVNVETFMQDEMKLVVPPNHPLLRTKEINESTLQDQVWVLRESGSGTRAYSDRFIHQHHLKMKRFFTFSSIQSVKEAVSAGLGIAILSDWTVRKELLAKELFHVEVPNEQLIRPFSIVRGKYFIPSKAIQVFLNHVDSFAKKQS</sequence>
<dbReference type="Pfam" id="PF00126">
    <property type="entry name" value="HTH_1"/>
    <property type="match status" value="1"/>
</dbReference>
<dbReference type="GO" id="GO:0006355">
    <property type="term" value="P:regulation of DNA-templated transcription"/>
    <property type="evidence" value="ECO:0000318"/>
    <property type="project" value="GO_Central"/>
</dbReference>
<evidence type="ECO:0000313" key="8">
    <source>
        <dbReference type="Proteomes" id="UP000001417"/>
    </source>
</evidence>
<dbReference type="PRINTS" id="PR00039">
    <property type="entry name" value="HTHLYSR"/>
</dbReference>
<proteinExistence type="inferred from homology"/>
<evidence type="ECO:0000256" key="4">
    <source>
        <dbReference type="ARBA" id="ARBA00023125"/>
    </source>
</evidence>
<gene>
    <name evidence="7" type="ordered locus">BC_5175</name>
</gene>
<keyword evidence="8" id="KW-1185">Reference proteome</keyword>
<evidence type="ECO:0000256" key="1">
    <source>
        <dbReference type="ARBA" id="ARBA00009437"/>
    </source>
</evidence>
<dbReference type="GO" id="GO:0000976">
    <property type="term" value="F:transcription cis-regulatory region binding"/>
    <property type="evidence" value="ECO:0000318"/>
    <property type="project" value="GO_Central"/>
</dbReference>
<organism evidence="7 8">
    <name type="scientific">Bacillus cereus (strain ATCC 14579 / DSM 31 / CCUG 7414 / JCM 2152 / NBRC 15305 / NCIMB 9373 / NCTC 2599 / NRRL B-3711)</name>
    <dbReference type="NCBI Taxonomy" id="226900"/>
    <lineage>
        <taxon>Bacteria</taxon>
        <taxon>Bacillati</taxon>
        <taxon>Bacillota</taxon>
        <taxon>Bacilli</taxon>
        <taxon>Bacillales</taxon>
        <taxon>Bacillaceae</taxon>
        <taxon>Bacillus</taxon>
        <taxon>Bacillus cereus group</taxon>
    </lineage>
</organism>
<keyword evidence="3" id="KW-0805">Transcription regulation</keyword>
<keyword evidence="5" id="KW-0804">Transcription</keyword>
<dbReference type="CDD" id="cd08420">
    <property type="entry name" value="PBP2_CysL_like"/>
    <property type="match status" value="1"/>
</dbReference>
<dbReference type="InterPro" id="IPR036390">
    <property type="entry name" value="WH_DNA-bd_sf"/>
</dbReference>
<dbReference type="Pfam" id="PF03466">
    <property type="entry name" value="LysR_substrate"/>
    <property type="match status" value="1"/>
</dbReference>
<reference evidence="7 8" key="1">
    <citation type="journal article" date="2003" name="Nature">
        <title>Genome sequence of Bacillus cereus and comparative analysis with Bacillus anthracis.</title>
        <authorList>
            <person name="Ivanova N."/>
            <person name="Sorokin A."/>
            <person name="Anderson I."/>
            <person name="Galleron N."/>
            <person name="Candelon B."/>
            <person name="Kapatral V."/>
            <person name="Bhattacharyya A."/>
            <person name="Reznik G."/>
            <person name="Mikhailova N."/>
            <person name="Lapidus A."/>
            <person name="Chu L."/>
            <person name="Mazur M."/>
            <person name="Goltsman E."/>
            <person name="Larsen N."/>
            <person name="D'Souza M."/>
            <person name="Walunas T."/>
            <person name="Grechkin Y."/>
            <person name="Pusch G."/>
            <person name="Haselkorn R."/>
            <person name="Fonstein M."/>
            <person name="Ehrlich S.D."/>
            <person name="Overbeek R."/>
            <person name="Kyrpides N."/>
        </authorList>
    </citation>
    <scope>NUCLEOTIDE SEQUENCE [LARGE SCALE GENOMIC DNA]</scope>
    <source>
        <strain evidence="8">ATCC 14579 / DSM 31 / CCUG 7414 / JCM 2152 / NBRC 15305 / NCIMB 9373 / NCTC 2599 / NRRL B-3711</strain>
    </source>
</reference>
<dbReference type="PROSITE" id="PS50931">
    <property type="entry name" value="HTH_LYSR"/>
    <property type="match status" value="1"/>
</dbReference>
<evidence type="ECO:0000256" key="5">
    <source>
        <dbReference type="ARBA" id="ARBA00023163"/>
    </source>
</evidence>
<keyword evidence="4" id="KW-0238">DNA-binding</keyword>
<dbReference type="Gene3D" id="1.10.10.10">
    <property type="entry name" value="Winged helix-like DNA-binding domain superfamily/Winged helix DNA-binding domain"/>
    <property type="match status" value="1"/>
</dbReference>
<dbReference type="KEGG" id="bce:BC5175"/>
<dbReference type="HOGENOM" id="CLU_039613_6_1_9"/>
<dbReference type="SUPFAM" id="SSF46785">
    <property type="entry name" value="Winged helix' DNA-binding domain"/>
    <property type="match status" value="1"/>
</dbReference>
<dbReference type="AlphaFoldDB" id="Q815H7"/>
<evidence type="ECO:0000256" key="2">
    <source>
        <dbReference type="ARBA" id="ARBA00018718"/>
    </source>
</evidence>
<feature type="domain" description="HTH lysR-type" evidence="6">
    <location>
        <begin position="3"/>
        <end position="60"/>
    </location>
</feature>
<dbReference type="PANTHER" id="PTHR30126">
    <property type="entry name" value="HTH-TYPE TRANSCRIPTIONAL REGULATOR"/>
    <property type="match status" value="1"/>
</dbReference>
<evidence type="ECO:0000256" key="3">
    <source>
        <dbReference type="ARBA" id="ARBA00023015"/>
    </source>
</evidence>
<dbReference type="FunFam" id="1.10.10.10:FF:000001">
    <property type="entry name" value="LysR family transcriptional regulator"/>
    <property type="match status" value="1"/>
</dbReference>
<evidence type="ECO:0000259" key="6">
    <source>
        <dbReference type="PROSITE" id="PS50931"/>
    </source>
</evidence>
<dbReference type="InterPro" id="IPR000847">
    <property type="entry name" value="LysR_HTH_N"/>
</dbReference>
<name>Q815H7_BACCR</name>
<dbReference type="PANTHER" id="PTHR30126:SF39">
    <property type="entry name" value="HTH-TYPE TRANSCRIPTIONAL REGULATOR CYSL"/>
    <property type="match status" value="1"/>
</dbReference>
<evidence type="ECO:0000313" key="7">
    <source>
        <dbReference type="EMBL" id="AAP12040.1"/>
    </source>
</evidence>
<dbReference type="InterPro" id="IPR036388">
    <property type="entry name" value="WH-like_DNA-bd_sf"/>
</dbReference>
<dbReference type="SUPFAM" id="SSF53850">
    <property type="entry name" value="Periplasmic binding protein-like II"/>
    <property type="match status" value="1"/>
</dbReference>
<comment type="similarity">
    <text evidence="1">Belongs to the LysR transcriptional regulatory family.</text>
</comment>
<dbReference type="GO" id="GO:0003700">
    <property type="term" value="F:DNA-binding transcription factor activity"/>
    <property type="evidence" value="ECO:0007669"/>
    <property type="project" value="InterPro"/>
</dbReference>
<dbReference type="PATRIC" id="fig|226900.8.peg.5333"/>
<accession>Q815H7</accession>
<dbReference type="Gene3D" id="3.40.190.290">
    <property type="match status" value="1"/>
</dbReference>
<dbReference type="EMBL" id="AE016877">
    <property type="protein sequence ID" value="AAP12040.1"/>
    <property type="molecule type" value="Genomic_DNA"/>
</dbReference>
<dbReference type="InterPro" id="IPR005119">
    <property type="entry name" value="LysR_subst-bd"/>
</dbReference>
<protein>
    <recommendedName>
        <fullName evidence="2">HTH-type transcriptional regulator CzcR</fullName>
    </recommendedName>
</protein>